<dbReference type="InterPro" id="IPR054344">
    <property type="entry name" value="TY-Chap_N"/>
</dbReference>
<dbReference type="Pfam" id="PF22551">
    <property type="entry name" value="TY-Chap1"/>
    <property type="match status" value="1"/>
</dbReference>
<organism evidence="3 4">
    <name type="scientific">Microlunatus ginsengisoli</name>
    <dbReference type="NCBI Taxonomy" id="363863"/>
    <lineage>
        <taxon>Bacteria</taxon>
        <taxon>Bacillati</taxon>
        <taxon>Actinomycetota</taxon>
        <taxon>Actinomycetes</taxon>
        <taxon>Propionibacteriales</taxon>
        <taxon>Propionibacteriaceae</taxon>
        <taxon>Microlunatus</taxon>
    </lineage>
</organism>
<feature type="domain" description="TY-Chap central" evidence="1">
    <location>
        <begin position="173"/>
        <end position="303"/>
    </location>
</feature>
<evidence type="ECO:0000259" key="2">
    <source>
        <dbReference type="Pfam" id="PF22552"/>
    </source>
</evidence>
<dbReference type="Proteomes" id="UP001501490">
    <property type="component" value="Unassembled WGS sequence"/>
</dbReference>
<feature type="domain" description="TY-Chap N-terminal" evidence="2">
    <location>
        <begin position="14"/>
        <end position="133"/>
    </location>
</feature>
<evidence type="ECO:0000313" key="3">
    <source>
        <dbReference type="EMBL" id="GAA3610718.1"/>
    </source>
</evidence>
<dbReference type="EMBL" id="BAABAB010000007">
    <property type="protein sequence ID" value="GAA3610718.1"/>
    <property type="molecule type" value="Genomic_DNA"/>
</dbReference>
<comment type="caution">
    <text evidence="3">The sequence shown here is derived from an EMBL/GenBank/DDBJ whole genome shotgun (WGS) entry which is preliminary data.</text>
</comment>
<accession>A0ABP6ZID6</accession>
<evidence type="ECO:0000259" key="1">
    <source>
        <dbReference type="Pfam" id="PF22551"/>
    </source>
</evidence>
<dbReference type="InterPro" id="IPR054343">
    <property type="entry name" value="TY-Chap_M"/>
</dbReference>
<protein>
    <recommendedName>
        <fullName evidence="5">YbjN domain-containing protein</fullName>
    </recommendedName>
</protein>
<evidence type="ECO:0000313" key="4">
    <source>
        <dbReference type="Proteomes" id="UP001501490"/>
    </source>
</evidence>
<keyword evidence="4" id="KW-1185">Reference proteome</keyword>
<dbReference type="RefSeq" id="WP_344802084.1">
    <property type="nucleotide sequence ID" value="NZ_BAABAB010000007.1"/>
</dbReference>
<dbReference type="Pfam" id="PF22552">
    <property type="entry name" value="TY-Chap3"/>
    <property type="match status" value="1"/>
</dbReference>
<dbReference type="SUPFAM" id="SSF69635">
    <property type="entry name" value="Type III secretory system chaperone-like"/>
    <property type="match status" value="1"/>
</dbReference>
<evidence type="ECO:0008006" key="5">
    <source>
        <dbReference type="Google" id="ProtNLM"/>
    </source>
</evidence>
<gene>
    <name evidence="3" type="ORF">GCM10022236_10500</name>
</gene>
<proteinExistence type="predicted"/>
<dbReference type="Gene3D" id="3.30.1460.10">
    <property type="match status" value="1"/>
</dbReference>
<name>A0ABP6ZID6_9ACTN</name>
<reference evidence="4" key="1">
    <citation type="journal article" date="2019" name="Int. J. Syst. Evol. Microbiol.">
        <title>The Global Catalogue of Microorganisms (GCM) 10K type strain sequencing project: providing services to taxonomists for standard genome sequencing and annotation.</title>
        <authorList>
            <consortium name="The Broad Institute Genomics Platform"/>
            <consortium name="The Broad Institute Genome Sequencing Center for Infectious Disease"/>
            <person name="Wu L."/>
            <person name="Ma J."/>
        </authorList>
    </citation>
    <scope>NUCLEOTIDE SEQUENCE [LARGE SCALE GENOMIC DNA]</scope>
    <source>
        <strain evidence="4">JCM 16929</strain>
    </source>
</reference>
<sequence length="309" mass="33791">MEIDGFDLDRSTVQAWAEFEGRLAEVVSMIDDSGDLTIGTDTGAVERGPYVRFSAPARDTVRAEAASNAELGEHFQLDAEDLSAMESLGWLPPSVEAGPNFWTEVSPDDCDRLAALAVAALRDVYGVQHPVFLAPDQLAEVLQPPGPQEPPGRGLERTAAPVEFRCVLPRDRQHLNDLIDAELTALYGHPPIRDDEGDVAIRVGSTMIFLRTATDAQEVVVFAAVVHDLEGRSRAAEVLNDLNVEARWVKFQLVRDRVFVTISVPARPFVAAHLHQAVRIMSDVADGIDDELATKLKGRTTFSDRGDQT</sequence>